<proteinExistence type="predicted"/>
<dbReference type="AlphaFoldDB" id="A0A9P6PHK1"/>
<dbReference type="Pfam" id="PF13086">
    <property type="entry name" value="AAA_11"/>
    <property type="match status" value="1"/>
</dbReference>
<name>A0A9P6PHK1_9FUNG</name>
<dbReference type="SUPFAM" id="SSF52540">
    <property type="entry name" value="P-loop containing nucleoside triphosphate hydrolases"/>
    <property type="match status" value="1"/>
</dbReference>
<evidence type="ECO:0000313" key="4">
    <source>
        <dbReference type="EMBL" id="KAG0247787.1"/>
    </source>
</evidence>
<feature type="compositionally biased region" description="Gly residues" evidence="1">
    <location>
        <begin position="76"/>
        <end position="88"/>
    </location>
</feature>
<dbReference type="PANTHER" id="PTHR10887:SF341">
    <property type="entry name" value="NFX1-TYPE ZINC FINGER-CONTAINING PROTEIN 1"/>
    <property type="match status" value="1"/>
</dbReference>
<dbReference type="Pfam" id="PF13087">
    <property type="entry name" value="AAA_12"/>
    <property type="match status" value="1"/>
</dbReference>
<dbReference type="Proteomes" id="UP000726737">
    <property type="component" value="Unassembled WGS sequence"/>
</dbReference>
<dbReference type="OrthoDB" id="2423195at2759"/>
<evidence type="ECO:0000256" key="1">
    <source>
        <dbReference type="SAM" id="MobiDB-lite"/>
    </source>
</evidence>
<dbReference type="GO" id="GO:0031380">
    <property type="term" value="C:nuclear RNA-directed RNA polymerase complex"/>
    <property type="evidence" value="ECO:0007669"/>
    <property type="project" value="TreeGrafter"/>
</dbReference>
<dbReference type="InterPro" id="IPR027417">
    <property type="entry name" value="P-loop_NTPase"/>
</dbReference>
<dbReference type="GO" id="GO:0031048">
    <property type="term" value="P:regulatory ncRNA-mediated heterochromatin formation"/>
    <property type="evidence" value="ECO:0007669"/>
    <property type="project" value="TreeGrafter"/>
</dbReference>
<feature type="domain" description="DNA2/NAM7 helicase helicase" evidence="2">
    <location>
        <begin position="733"/>
        <end position="1136"/>
    </location>
</feature>
<feature type="region of interest" description="Disordered" evidence="1">
    <location>
        <begin position="1"/>
        <end position="91"/>
    </location>
</feature>
<organism evidence="4 5">
    <name type="scientific">Mortierella polycephala</name>
    <dbReference type="NCBI Taxonomy" id="41804"/>
    <lineage>
        <taxon>Eukaryota</taxon>
        <taxon>Fungi</taxon>
        <taxon>Fungi incertae sedis</taxon>
        <taxon>Mucoromycota</taxon>
        <taxon>Mortierellomycotina</taxon>
        <taxon>Mortierellomycetes</taxon>
        <taxon>Mortierellales</taxon>
        <taxon>Mortierellaceae</taxon>
        <taxon>Mortierella</taxon>
    </lineage>
</organism>
<feature type="non-terminal residue" evidence="4">
    <location>
        <position position="1258"/>
    </location>
</feature>
<dbReference type="InterPro" id="IPR041679">
    <property type="entry name" value="DNA2/NAM7-like_C"/>
</dbReference>
<dbReference type="InterPro" id="IPR045055">
    <property type="entry name" value="DNA2/NAM7-like"/>
</dbReference>
<keyword evidence="5" id="KW-1185">Reference proteome</keyword>
<sequence length="1258" mass="140246">MVASSSRGGARGGARGGGARGEGARGGGARGRGGSPKSESSQGSGGQENGGQGQRGIRPNHDSLVSHGNHANRGSHGPGHHAGGGRGRGMFSEKDKETIVKASRPKTIQVAGDCTDDIIIAANGNEKIQHVANFFIKKNGFTGFDGQRQIRYFVNSCLVNLSNHHSVDTSGLLRDLSSSPGLDRLTEIMVKPMSVDAGDIKNLLSFQFVVLPLIGVLTRESICQTTMTSESGLIYATVYLHWKQFLEQGVVRCIDQLLDRGSLKDHNPTAHMLVKDPSICHISSLQCAMLGIVRLVYQLIKRQQDARVTLAPLVGNLYQQTLRCIGQATSSAEIKFMNDLLERDVDRLRRMVGDVQGTFYEPMDPSKLLAWGSSTTTKTSKTSKGPNMVHLLMVYDPPGDLSDDGPRHDNDHAEISRIDVFPTHKEITCPRLPFLPSNNITDAPHFLPPGWHRQLDIHFRLYREDLLDSLRRGILAFLDVLNKIGKGNEDNLLKQNELRKHLDNNVNLNVYGNVKLLGMRCTKNQGGSIKISFAQPSQAMNTSKKERIEFWERSKRRLKQGSLVCMTSRVGTSHADTTFGYPDFHMVLGTISSRYTEALAATDTEAHIHISLADPSLYLLMRNTATNMNGSQRQWFLVECAGGFFESYRPILRALQNCVPATLPFGKYLAPSVEELAEIRKVGSTIDPPLYSRAPGFTFDLSILLNGHEFRLDITNKDSATQAVDVLQRHSTLDDTQASSLVDTLCREVALISGPPGTGKTKIGVDLMRVLLHNSPAMNCGPIICICYTNHALDQFLEHLLDEKITGVVRVGSRSKSQRLDDYNLENLMSARGKPFSVRQALRDVEVEWEKISKEINRLEKVLRTDTLAWEYVGPILMMNNQEQWEQIEYFQQDEAELEEAGGDFLKVQENAGQIPFVRWATSCKAIAEEADDDFPKVQENAGQSPFVRWATCRDIAEMEQWNKEQGDEKVSENEKNAPTSNTFALLVEEKTASKKQQPFLHTIPNGNRPLETLDGDLWNMSKEERQRLLESWKPEVQGSMMELMGSLLKQMEKIGKKKNDAYDDVRRGILRDAKVIGLTTNGAARSQTLIEAVAPKIIICEEAGEVLESHILATLSASTQHLILIGDHKQLRPSIEAHDLSSDSNIGQHHNLDLSLFERLVTAKDPLPSSELTTQRRMRPEISNLIRNTLYENLKDGENVHQYPPVRGMCKNLFFMDHAHPEDMKDPYGMQSYSNTFEVNMVEALAHYLIKNGYDKP</sequence>
<evidence type="ECO:0000313" key="5">
    <source>
        <dbReference type="Proteomes" id="UP000726737"/>
    </source>
</evidence>
<evidence type="ECO:0008006" key="6">
    <source>
        <dbReference type="Google" id="ProtNLM"/>
    </source>
</evidence>
<dbReference type="GO" id="GO:0004386">
    <property type="term" value="F:helicase activity"/>
    <property type="evidence" value="ECO:0007669"/>
    <property type="project" value="InterPro"/>
</dbReference>
<dbReference type="EMBL" id="JAAAJA010001214">
    <property type="protein sequence ID" value="KAG0247787.1"/>
    <property type="molecule type" value="Genomic_DNA"/>
</dbReference>
<accession>A0A9P6PHK1</accession>
<dbReference type="Gene3D" id="3.40.50.300">
    <property type="entry name" value="P-loop containing nucleotide triphosphate hydrolases"/>
    <property type="match status" value="3"/>
</dbReference>
<evidence type="ECO:0000259" key="2">
    <source>
        <dbReference type="Pfam" id="PF13086"/>
    </source>
</evidence>
<protein>
    <recommendedName>
        <fullName evidence="6">P-loop containing nucleoside triphosphate hydrolase protein</fullName>
    </recommendedName>
</protein>
<feature type="compositionally biased region" description="Gly residues" evidence="1">
    <location>
        <begin position="43"/>
        <end position="54"/>
    </location>
</feature>
<feature type="compositionally biased region" description="Gly residues" evidence="1">
    <location>
        <begin position="9"/>
        <end position="34"/>
    </location>
</feature>
<dbReference type="PANTHER" id="PTHR10887">
    <property type="entry name" value="DNA2/NAM7 HELICASE FAMILY"/>
    <property type="match status" value="1"/>
</dbReference>
<dbReference type="InterPro" id="IPR041677">
    <property type="entry name" value="DNA2/NAM7_AAA_11"/>
</dbReference>
<gene>
    <name evidence="4" type="ORF">BG011_000921</name>
</gene>
<evidence type="ECO:0000259" key="3">
    <source>
        <dbReference type="Pfam" id="PF13087"/>
    </source>
</evidence>
<comment type="caution">
    <text evidence="4">The sequence shown here is derived from an EMBL/GenBank/DDBJ whole genome shotgun (WGS) entry which is preliminary data.</text>
</comment>
<reference evidence="4" key="1">
    <citation type="journal article" date="2020" name="Fungal Divers.">
        <title>Resolving the Mortierellaceae phylogeny through synthesis of multi-gene phylogenetics and phylogenomics.</title>
        <authorList>
            <person name="Vandepol N."/>
            <person name="Liber J."/>
            <person name="Desiro A."/>
            <person name="Na H."/>
            <person name="Kennedy M."/>
            <person name="Barry K."/>
            <person name="Grigoriev I.V."/>
            <person name="Miller A.N."/>
            <person name="O'Donnell K."/>
            <person name="Stajich J.E."/>
            <person name="Bonito G."/>
        </authorList>
    </citation>
    <scope>NUCLEOTIDE SEQUENCE</scope>
    <source>
        <strain evidence="4">KOD948</strain>
    </source>
</reference>
<feature type="domain" description="DNA2/NAM7 helicase-like C-terminal" evidence="3">
    <location>
        <begin position="1153"/>
        <end position="1256"/>
    </location>
</feature>